<proteinExistence type="predicted"/>
<evidence type="ECO:0000313" key="1">
    <source>
        <dbReference type="EMBL" id="MFC5505488.1"/>
    </source>
</evidence>
<gene>
    <name evidence="1" type="ORF">ACFPN9_09485</name>
</gene>
<evidence type="ECO:0000313" key="2">
    <source>
        <dbReference type="Proteomes" id="UP001596060"/>
    </source>
</evidence>
<dbReference type="RefSeq" id="WP_377816661.1">
    <property type="nucleotide sequence ID" value="NZ_JBHSLU010000017.1"/>
</dbReference>
<reference evidence="2" key="1">
    <citation type="journal article" date="2019" name="Int. J. Syst. Evol. Microbiol.">
        <title>The Global Catalogue of Microorganisms (GCM) 10K type strain sequencing project: providing services to taxonomists for standard genome sequencing and annotation.</title>
        <authorList>
            <consortium name="The Broad Institute Genomics Platform"/>
            <consortium name="The Broad Institute Genome Sequencing Center for Infectious Disease"/>
            <person name="Wu L."/>
            <person name="Ma J."/>
        </authorList>
    </citation>
    <scope>NUCLEOTIDE SEQUENCE [LARGE SCALE GENOMIC DNA]</scope>
    <source>
        <strain evidence="2">CCUG 43117</strain>
    </source>
</reference>
<comment type="caution">
    <text evidence="1">The sequence shown here is derived from an EMBL/GenBank/DDBJ whole genome shotgun (WGS) entry which is preliminary data.</text>
</comment>
<dbReference type="Proteomes" id="UP001596060">
    <property type="component" value="Unassembled WGS sequence"/>
</dbReference>
<keyword evidence="2" id="KW-1185">Reference proteome</keyword>
<name>A0ABW0NZE5_9HYPH</name>
<dbReference type="EMBL" id="JBHSLU010000017">
    <property type="protein sequence ID" value="MFC5505488.1"/>
    <property type="molecule type" value="Genomic_DNA"/>
</dbReference>
<protein>
    <submittedName>
        <fullName evidence="1">Uncharacterized protein</fullName>
    </submittedName>
</protein>
<accession>A0ABW0NZE5</accession>
<organism evidence="1 2">
    <name type="scientific">Bosea massiliensis</name>
    <dbReference type="NCBI Taxonomy" id="151419"/>
    <lineage>
        <taxon>Bacteria</taxon>
        <taxon>Pseudomonadati</taxon>
        <taxon>Pseudomonadota</taxon>
        <taxon>Alphaproteobacteria</taxon>
        <taxon>Hyphomicrobiales</taxon>
        <taxon>Boseaceae</taxon>
        <taxon>Bosea</taxon>
    </lineage>
</organism>
<sequence length="108" mass="12024">MQQKSEAADIERAARAICKSQGVNPRSLNADGQPAWKGWVAAAKAARKELLRTGDGEQLFTLELSHAERVCARLEFDASWDKVGPGYYLLKQQLQAQDGRAIRRKETP</sequence>